<dbReference type="SUPFAM" id="SSF109604">
    <property type="entry name" value="HD-domain/PDEase-like"/>
    <property type="match status" value="1"/>
</dbReference>
<dbReference type="EMBL" id="QVEU01000004">
    <property type="protein sequence ID" value="RGB75859.1"/>
    <property type="molecule type" value="Genomic_DNA"/>
</dbReference>
<evidence type="ECO:0008006" key="3">
    <source>
        <dbReference type="Google" id="ProtNLM"/>
    </source>
</evidence>
<keyword evidence="2" id="KW-1185">Reference proteome</keyword>
<dbReference type="Proteomes" id="UP000261011">
    <property type="component" value="Unassembled WGS sequence"/>
</dbReference>
<evidence type="ECO:0000313" key="1">
    <source>
        <dbReference type="EMBL" id="RGB75859.1"/>
    </source>
</evidence>
<dbReference type="OrthoDB" id="7069048at2"/>
<reference evidence="1 2" key="1">
    <citation type="submission" date="2018-08" db="EMBL/GenBank/DDBJ databases">
        <title>A genome reference for cultivated species of the human gut microbiota.</title>
        <authorList>
            <person name="Zou Y."/>
            <person name="Xue W."/>
            <person name="Luo G."/>
        </authorList>
    </citation>
    <scope>NUCLEOTIDE SEQUENCE [LARGE SCALE GENOMIC DNA]</scope>
    <source>
        <strain evidence="1 2">OF01-3</strain>
    </source>
</reference>
<proteinExistence type="predicted"/>
<comment type="caution">
    <text evidence="1">The sequence shown here is derived from an EMBL/GenBank/DDBJ whole genome shotgun (WGS) entry which is preliminary data.</text>
</comment>
<dbReference type="RefSeq" id="WP_117521802.1">
    <property type="nucleotide sequence ID" value="NZ_AP031484.1"/>
</dbReference>
<gene>
    <name evidence="1" type="ORF">DXA39_05925</name>
</gene>
<protein>
    <recommendedName>
        <fullName evidence="3">HD domain-containing protein</fullName>
    </recommendedName>
</protein>
<name>A0A3E2THF2_9FIRM</name>
<sequence>MRMVEIITKENWIKEYDFFNKFKESPYFDVLLETYENLNTDILFKSKVHGQAHIERVIFYSLILSWKYSLDKRDTDILRYAASLHDTKRENDGWDVEHGRRAAIDSIDYAKINPDDKNILQAVITAHSANDNDMKDIIEEFEVKNFDRAIFLTKLFKDADGLDRVRINRLDTSYLRNEFSKEIVDFAYVLFEKY</sequence>
<accession>A0A3E2THF2</accession>
<evidence type="ECO:0000313" key="2">
    <source>
        <dbReference type="Proteomes" id="UP000261011"/>
    </source>
</evidence>
<dbReference type="Gene3D" id="1.10.3210.10">
    <property type="entry name" value="Hypothetical protein af1432"/>
    <property type="match status" value="1"/>
</dbReference>
<organism evidence="1 2">
    <name type="scientific">Anaerococcus nagyae</name>
    <dbReference type="NCBI Taxonomy" id="1755241"/>
    <lineage>
        <taxon>Bacteria</taxon>
        <taxon>Bacillati</taxon>
        <taxon>Bacillota</taxon>
        <taxon>Tissierellia</taxon>
        <taxon>Tissierellales</taxon>
        <taxon>Peptoniphilaceae</taxon>
        <taxon>Anaerococcus</taxon>
    </lineage>
</organism>
<dbReference type="AlphaFoldDB" id="A0A3E2THF2"/>